<dbReference type="InterPro" id="IPR015856">
    <property type="entry name" value="ABC_transpr_CbiO/EcfA_su"/>
</dbReference>
<dbReference type="GO" id="GO:0043190">
    <property type="term" value="C:ATP-binding cassette (ABC) transporter complex"/>
    <property type="evidence" value="ECO:0007669"/>
    <property type="project" value="TreeGrafter"/>
</dbReference>
<dbReference type="InterPro" id="IPR050095">
    <property type="entry name" value="ECF_ABC_transporter_ATP-bd"/>
</dbReference>
<dbReference type="RefSeq" id="WP_137815875.1">
    <property type="nucleotide sequence ID" value="NZ_BJFL01000030.1"/>
</dbReference>
<dbReference type="InterPro" id="IPR017871">
    <property type="entry name" value="ABC_transporter-like_CS"/>
</dbReference>
<dbReference type="EMBL" id="BJFL01000030">
    <property type="protein sequence ID" value="GDY32885.1"/>
    <property type="molecule type" value="Genomic_DNA"/>
</dbReference>
<evidence type="ECO:0000256" key="2">
    <source>
        <dbReference type="ARBA" id="ARBA00005417"/>
    </source>
</evidence>
<evidence type="ECO:0000256" key="6">
    <source>
        <dbReference type="ARBA" id="ARBA00022840"/>
    </source>
</evidence>
<comment type="subcellular location">
    <subcellularLocation>
        <location evidence="1">Cell membrane</location>
    </subcellularLocation>
</comment>
<dbReference type="FunFam" id="3.40.50.300:FF:000224">
    <property type="entry name" value="Energy-coupling factor transporter ATP-binding protein EcfA"/>
    <property type="match status" value="1"/>
</dbReference>
<dbReference type="AlphaFoldDB" id="A0A4D4J7X8"/>
<dbReference type="PANTHER" id="PTHR43553:SF24">
    <property type="entry name" value="ENERGY-COUPLING FACTOR TRANSPORTER ATP-BINDING PROTEIN ECFA1"/>
    <property type="match status" value="1"/>
</dbReference>
<keyword evidence="3" id="KW-0813">Transport</keyword>
<dbReference type="OrthoDB" id="501320at2"/>
<comment type="similarity">
    <text evidence="2">Belongs to the ABC transporter superfamily.</text>
</comment>
<dbReference type="PROSITE" id="PS50893">
    <property type="entry name" value="ABC_TRANSPORTER_2"/>
    <property type="match status" value="1"/>
</dbReference>
<dbReference type="GO" id="GO:0016887">
    <property type="term" value="F:ATP hydrolysis activity"/>
    <property type="evidence" value="ECO:0007669"/>
    <property type="project" value="InterPro"/>
</dbReference>
<keyword evidence="5" id="KW-0547">Nucleotide-binding</keyword>
<dbReference type="PANTHER" id="PTHR43553">
    <property type="entry name" value="HEAVY METAL TRANSPORTER"/>
    <property type="match status" value="1"/>
</dbReference>
<dbReference type="SMART" id="SM00382">
    <property type="entry name" value="AAA"/>
    <property type="match status" value="1"/>
</dbReference>
<dbReference type="GO" id="GO:0005524">
    <property type="term" value="F:ATP binding"/>
    <property type="evidence" value="ECO:0007669"/>
    <property type="project" value="UniProtKB-KW"/>
</dbReference>
<keyword evidence="8" id="KW-0472">Membrane</keyword>
<accession>A0A4D4J7X8</accession>
<organism evidence="10 11">
    <name type="scientific">Gandjariella thermophila</name>
    <dbReference type="NCBI Taxonomy" id="1931992"/>
    <lineage>
        <taxon>Bacteria</taxon>
        <taxon>Bacillati</taxon>
        <taxon>Actinomycetota</taxon>
        <taxon>Actinomycetes</taxon>
        <taxon>Pseudonocardiales</taxon>
        <taxon>Pseudonocardiaceae</taxon>
        <taxon>Gandjariella</taxon>
    </lineage>
</organism>
<proteinExistence type="inferred from homology"/>
<feature type="domain" description="ABC transporter" evidence="9">
    <location>
        <begin position="2"/>
        <end position="243"/>
    </location>
</feature>
<dbReference type="PROSITE" id="PS00211">
    <property type="entry name" value="ABC_TRANSPORTER_1"/>
    <property type="match status" value="1"/>
</dbReference>
<evidence type="ECO:0000313" key="11">
    <source>
        <dbReference type="Proteomes" id="UP000298860"/>
    </source>
</evidence>
<keyword evidence="6 10" id="KW-0067">ATP-binding</keyword>
<dbReference type="SUPFAM" id="SSF52540">
    <property type="entry name" value="P-loop containing nucleoside triphosphate hydrolases"/>
    <property type="match status" value="1"/>
</dbReference>
<dbReference type="CDD" id="cd03225">
    <property type="entry name" value="ABC_cobalt_CbiO_domain1"/>
    <property type="match status" value="1"/>
</dbReference>
<dbReference type="Gene3D" id="3.40.50.300">
    <property type="entry name" value="P-loop containing nucleotide triphosphate hydrolases"/>
    <property type="match status" value="1"/>
</dbReference>
<name>A0A4D4J7X8_9PSEU</name>
<dbReference type="GO" id="GO:0042626">
    <property type="term" value="F:ATPase-coupled transmembrane transporter activity"/>
    <property type="evidence" value="ECO:0007669"/>
    <property type="project" value="TreeGrafter"/>
</dbReference>
<evidence type="ECO:0000256" key="8">
    <source>
        <dbReference type="ARBA" id="ARBA00023136"/>
    </source>
</evidence>
<dbReference type="Proteomes" id="UP000298860">
    <property type="component" value="Unassembled WGS sequence"/>
</dbReference>
<protein>
    <submittedName>
        <fullName evidence="10">ABC transporter ATP-binding protein</fullName>
    </submittedName>
</protein>
<evidence type="ECO:0000256" key="1">
    <source>
        <dbReference type="ARBA" id="ARBA00004236"/>
    </source>
</evidence>
<dbReference type="InterPro" id="IPR003439">
    <property type="entry name" value="ABC_transporter-like_ATP-bd"/>
</dbReference>
<reference evidence="11" key="1">
    <citation type="submission" date="2019-04" db="EMBL/GenBank/DDBJ databases">
        <title>Draft genome sequence of Pseudonocardiaceae bacterium SL3-2-4.</title>
        <authorList>
            <person name="Ningsih F."/>
            <person name="Yokota A."/>
            <person name="Sakai Y."/>
            <person name="Nanatani K."/>
            <person name="Yabe S."/>
            <person name="Oetari A."/>
            <person name="Sjamsuridzal W."/>
        </authorList>
    </citation>
    <scope>NUCLEOTIDE SEQUENCE [LARGE SCALE GENOMIC DNA]</scope>
    <source>
        <strain evidence="11">SL3-2-4</strain>
    </source>
</reference>
<keyword evidence="4" id="KW-1003">Cell membrane</keyword>
<keyword evidence="7" id="KW-1278">Translocase</keyword>
<comment type="caution">
    <text evidence="10">The sequence shown here is derived from an EMBL/GenBank/DDBJ whole genome shotgun (WGS) entry which is preliminary data.</text>
</comment>
<evidence type="ECO:0000259" key="9">
    <source>
        <dbReference type="PROSITE" id="PS50893"/>
    </source>
</evidence>
<keyword evidence="11" id="KW-1185">Reference proteome</keyword>
<evidence type="ECO:0000256" key="7">
    <source>
        <dbReference type="ARBA" id="ARBA00022967"/>
    </source>
</evidence>
<dbReference type="Pfam" id="PF00005">
    <property type="entry name" value="ABC_tran"/>
    <property type="match status" value="1"/>
</dbReference>
<sequence length="286" mass="30282">MIELDDFSYAYPTGSRPALRSLRLAVPAGQLCGVVGPSGAGKSTFAHALAGFIPHALGGETAGRVVVGGRTVADTPLPDLVRDVGLVLQNPFNQISGVKFTVREELAFGLENLGVPQEEMVRRVDAVLAELRIEGLADRSPYQLSGGQQQLVALGSVLVMRPSVLVLDEPTSQLDPVGSGQVFDAVRALHRAGVTIVLVEHKLERLAEIADRVLVLRHGEVALDGPPATVLADPRLADWGVAGTRYTAAARLARERGLWPEDRDLPVTLDAAVAGFRAVTGGVESR</sequence>
<evidence type="ECO:0000256" key="4">
    <source>
        <dbReference type="ARBA" id="ARBA00022475"/>
    </source>
</evidence>
<dbReference type="InterPro" id="IPR003593">
    <property type="entry name" value="AAA+_ATPase"/>
</dbReference>
<evidence type="ECO:0000256" key="3">
    <source>
        <dbReference type="ARBA" id="ARBA00022448"/>
    </source>
</evidence>
<gene>
    <name evidence="10" type="ORF">GTS_45180</name>
</gene>
<evidence type="ECO:0000256" key="5">
    <source>
        <dbReference type="ARBA" id="ARBA00022741"/>
    </source>
</evidence>
<evidence type="ECO:0000313" key="10">
    <source>
        <dbReference type="EMBL" id="GDY32885.1"/>
    </source>
</evidence>
<dbReference type="InterPro" id="IPR027417">
    <property type="entry name" value="P-loop_NTPase"/>
</dbReference>